<dbReference type="InterPro" id="IPR011989">
    <property type="entry name" value="ARM-like"/>
</dbReference>
<name>A0A8T2NXK5_9TELE</name>
<dbReference type="PANTHER" id="PTHR21567:SF87">
    <property type="entry name" value="CRESCERIN-LIKE PROTEIN CHE-12"/>
    <property type="match status" value="1"/>
</dbReference>
<keyword evidence="2" id="KW-1185">Reference proteome</keyword>
<reference evidence="1" key="1">
    <citation type="thesis" date="2021" institute="BYU ScholarsArchive" country="Provo, UT, USA">
        <title>Applications of and Algorithms for Genome Assembly and Genomic Analyses with an Emphasis on Marine Teleosts.</title>
        <authorList>
            <person name="Pickett B.D."/>
        </authorList>
    </citation>
    <scope>NUCLEOTIDE SEQUENCE</scope>
    <source>
        <strain evidence="1">HI-2016</strain>
    </source>
</reference>
<evidence type="ECO:0000313" key="2">
    <source>
        <dbReference type="Proteomes" id="UP000824540"/>
    </source>
</evidence>
<sequence>MIPQLKESLPKVVFILVPGIVDIHLNSKNASIYSAALVAMHALIQNLDNALLLDIFVAKAQVLAGQAKADVTETVADIVMELYPHKPKMVEQEVLPLLWHLLVQSSHREATATLCRALYIHMGPKLRVCAASQPVSIVRSLDHLLNTVVES</sequence>
<dbReference type="Gene3D" id="1.25.10.10">
    <property type="entry name" value="Leucine-rich Repeat Variant"/>
    <property type="match status" value="1"/>
</dbReference>
<dbReference type="AlphaFoldDB" id="A0A8T2NXK5"/>
<dbReference type="OrthoDB" id="63891at2759"/>
<dbReference type="EMBL" id="JAFBMS010000038">
    <property type="protein sequence ID" value="KAG9341117.1"/>
    <property type="molecule type" value="Genomic_DNA"/>
</dbReference>
<protein>
    <submittedName>
        <fullName evidence="1">Uncharacterized protein</fullName>
    </submittedName>
</protein>
<gene>
    <name evidence="1" type="ORF">JZ751_019871</name>
</gene>
<dbReference type="SUPFAM" id="SSF48371">
    <property type="entry name" value="ARM repeat"/>
    <property type="match status" value="1"/>
</dbReference>
<dbReference type="GO" id="GO:0000226">
    <property type="term" value="P:microtubule cytoskeleton organization"/>
    <property type="evidence" value="ECO:0007669"/>
    <property type="project" value="TreeGrafter"/>
</dbReference>
<dbReference type="GO" id="GO:0008017">
    <property type="term" value="F:microtubule binding"/>
    <property type="evidence" value="ECO:0007669"/>
    <property type="project" value="TreeGrafter"/>
</dbReference>
<dbReference type="GO" id="GO:0005929">
    <property type="term" value="C:cilium"/>
    <property type="evidence" value="ECO:0007669"/>
    <property type="project" value="TreeGrafter"/>
</dbReference>
<accession>A0A8T2NXK5</accession>
<evidence type="ECO:0000313" key="1">
    <source>
        <dbReference type="EMBL" id="KAG9341117.1"/>
    </source>
</evidence>
<dbReference type="PANTHER" id="PTHR21567">
    <property type="entry name" value="CLASP"/>
    <property type="match status" value="1"/>
</dbReference>
<proteinExistence type="predicted"/>
<dbReference type="GO" id="GO:0005881">
    <property type="term" value="C:cytoplasmic microtubule"/>
    <property type="evidence" value="ECO:0007669"/>
    <property type="project" value="TreeGrafter"/>
</dbReference>
<organism evidence="1 2">
    <name type="scientific">Albula glossodonta</name>
    <name type="common">roundjaw bonefish</name>
    <dbReference type="NCBI Taxonomy" id="121402"/>
    <lineage>
        <taxon>Eukaryota</taxon>
        <taxon>Metazoa</taxon>
        <taxon>Chordata</taxon>
        <taxon>Craniata</taxon>
        <taxon>Vertebrata</taxon>
        <taxon>Euteleostomi</taxon>
        <taxon>Actinopterygii</taxon>
        <taxon>Neopterygii</taxon>
        <taxon>Teleostei</taxon>
        <taxon>Albuliformes</taxon>
        <taxon>Albulidae</taxon>
        <taxon>Albula</taxon>
    </lineage>
</organism>
<dbReference type="Proteomes" id="UP000824540">
    <property type="component" value="Unassembled WGS sequence"/>
</dbReference>
<dbReference type="InterPro" id="IPR016024">
    <property type="entry name" value="ARM-type_fold"/>
</dbReference>
<comment type="caution">
    <text evidence="1">The sequence shown here is derived from an EMBL/GenBank/DDBJ whole genome shotgun (WGS) entry which is preliminary data.</text>
</comment>